<sequence length="64" mass="7603">MPFVKLSSEKSISIKDRKGLVKGFYKSLSEHNHQKVEQMKKTSYLPNKFSYHRLKVHFFSELSQ</sequence>
<dbReference type="AlphaFoldDB" id="A0A2G3NTQ1"/>
<protein>
    <submittedName>
        <fullName evidence="2">Uncharacterized protein</fullName>
    </submittedName>
</protein>
<dbReference type="Proteomes" id="UP000222913">
    <property type="component" value="Unassembled WGS sequence"/>
</dbReference>
<evidence type="ECO:0000313" key="3">
    <source>
        <dbReference type="Proteomes" id="UP000221763"/>
    </source>
</evidence>
<evidence type="ECO:0000313" key="4">
    <source>
        <dbReference type="Proteomes" id="UP000222913"/>
    </source>
</evidence>
<dbReference type="Proteomes" id="UP000221763">
    <property type="component" value="Unassembled WGS sequence"/>
</dbReference>
<comment type="caution">
    <text evidence="2">The sequence shown here is derived from an EMBL/GenBank/DDBJ whole genome shotgun (WGS) entry which is preliminary data.</text>
</comment>
<accession>A0A2G3NTQ1</accession>
<evidence type="ECO:0000313" key="2">
    <source>
        <dbReference type="EMBL" id="PHV56937.1"/>
    </source>
</evidence>
<gene>
    <name evidence="1" type="ORF">CS009_08995</name>
    <name evidence="2" type="ORF">CS010_06320</name>
</gene>
<reference evidence="3 4" key="1">
    <citation type="submission" date="2017-10" db="EMBL/GenBank/DDBJ databases">
        <title>Whole-genome sequence of three Streptococcus macedonicus strains isolated from Italian cheeses of the Veneto region.</title>
        <authorList>
            <person name="Treu L."/>
            <person name="De Diego-Diaz B."/>
            <person name="Papadimitriou K."/>
            <person name="Tsakalidou E."/>
            <person name="Corich V."/>
            <person name="Giacomini A."/>
        </authorList>
    </citation>
    <scope>NUCLEOTIDE SEQUENCE [LARGE SCALE GENOMIC DNA]</scope>
    <source>
        <strain evidence="1 3">19AS</strain>
        <strain evidence="2 4">27MV</strain>
    </source>
</reference>
<proteinExistence type="predicted"/>
<dbReference type="EMBL" id="PEBN01000048">
    <property type="protein sequence ID" value="PHV56186.1"/>
    <property type="molecule type" value="Genomic_DNA"/>
</dbReference>
<name>A0A2G3NTQ1_STRMC</name>
<organism evidence="2 4">
    <name type="scientific">Streptococcus macedonicus</name>
    <name type="common">Streptococcus gallolyticus macedonicus</name>
    <dbReference type="NCBI Taxonomy" id="59310"/>
    <lineage>
        <taxon>Bacteria</taxon>
        <taxon>Bacillati</taxon>
        <taxon>Bacillota</taxon>
        <taxon>Bacilli</taxon>
        <taxon>Lactobacillales</taxon>
        <taxon>Streptococcaceae</taxon>
        <taxon>Streptococcus</taxon>
    </lineage>
</organism>
<dbReference type="EMBL" id="PEBM01000035">
    <property type="protein sequence ID" value="PHV56937.1"/>
    <property type="molecule type" value="Genomic_DNA"/>
</dbReference>
<evidence type="ECO:0000313" key="1">
    <source>
        <dbReference type="EMBL" id="PHV56186.1"/>
    </source>
</evidence>